<dbReference type="EMBL" id="MT309909">
    <property type="protein sequence ID" value="QJB18731.1"/>
    <property type="molecule type" value="Genomic_DNA"/>
</dbReference>
<feature type="region of interest" description="Disordered" evidence="1">
    <location>
        <begin position="1"/>
        <end position="35"/>
    </location>
</feature>
<proteinExistence type="predicted"/>
<accession>A0A858NFE2</accession>
<reference evidence="2" key="1">
    <citation type="submission" date="2020-04" db="EMBL/GenBank/DDBJ databases">
        <title>Genomes of microviruses in a sewage oxidation pond.</title>
        <authorList>
            <person name="Schreck J."/>
            <person name="Kraberger S."/>
            <person name="Scotch M."/>
            <person name="Halden R.U."/>
            <person name="Varsani A."/>
        </authorList>
    </citation>
    <scope>NUCLEOTIDE SEQUENCE</scope>
    <source>
        <strain evidence="2">6402_182</strain>
    </source>
</reference>
<organism evidence="2">
    <name type="scientific">Genomoviridae sp</name>
    <dbReference type="NCBI Taxonomy" id="2202565"/>
    <lineage>
        <taxon>Viruses</taxon>
        <taxon>Monodnaviria</taxon>
        <taxon>Shotokuvirae</taxon>
        <taxon>Cressdnaviricota</taxon>
        <taxon>Repensiviricetes</taxon>
        <taxon>Geplafuvirales</taxon>
        <taxon>Genomoviridae</taxon>
    </lineage>
</organism>
<name>A0A858NFE2_9VIRU</name>
<evidence type="ECO:0000256" key="1">
    <source>
        <dbReference type="SAM" id="MobiDB-lite"/>
    </source>
</evidence>
<feature type="compositionally biased region" description="Basic residues" evidence="1">
    <location>
        <begin position="1"/>
        <end position="23"/>
    </location>
</feature>
<protein>
    <submittedName>
        <fullName evidence="2">Capsid protein</fullName>
    </submittedName>
</protein>
<sequence>MPYRTKRIKARAPRRRRYARTTRRNGGGYRSTRRGRGIRYRGRRRGVSTRSLLNITSMKKQDNMLSASNTIGTGASAPTEIRPLFINGSTGYGYVLWNATARNMVTSGAPNTITEKSDRTSTTCYMRGLREVLRIQTSTPLPWVWRRICFTTKDDIFTAKVNGDQAPTNTYRPYFDNLTGNIGMMRNWFNMQVNNMPNTVDVFNGIIFQGENGKDWSNILNAKTDSTRISLKSDTQISLHTGNQSGYFKTHKRWYPMNKNLVYDDDENGASETSRYFSTAAKPGMGDYYVLDIFVPGLGGTTSDLLNIDSQATLYWHEK</sequence>
<evidence type="ECO:0000313" key="2">
    <source>
        <dbReference type="EMBL" id="QJB18731.1"/>
    </source>
</evidence>